<dbReference type="InterPro" id="IPR027417">
    <property type="entry name" value="P-loop_NTPase"/>
</dbReference>
<evidence type="ECO:0000313" key="2">
    <source>
        <dbReference type="Proteomes" id="UP000295515"/>
    </source>
</evidence>
<gene>
    <name evidence="1" type="ORF">EDD60_12232</name>
</gene>
<organism evidence="1 2">
    <name type="scientific">Longibaculum muris</name>
    <dbReference type="NCBI Taxonomy" id="1796628"/>
    <lineage>
        <taxon>Bacteria</taxon>
        <taxon>Bacillati</taxon>
        <taxon>Bacillota</taxon>
        <taxon>Erysipelotrichia</taxon>
        <taxon>Erysipelotrichales</taxon>
        <taxon>Coprobacillaceae</taxon>
        <taxon>Longibaculum</taxon>
    </lineage>
</organism>
<dbReference type="Gene3D" id="3.40.50.300">
    <property type="entry name" value="P-loop containing nucleotide triphosphate hydrolases"/>
    <property type="match status" value="1"/>
</dbReference>
<dbReference type="GO" id="GO:0016301">
    <property type="term" value="F:kinase activity"/>
    <property type="evidence" value="ECO:0007669"/>
    <property type="project" value="UniProtKB-KW"/>
</dbReference>
<dbReference type="GeneID" id="98916288"/>
<dbReference type="EMBL" id="SMCQ01000022">
    <property type="protein sequence ID" value="TCV93791.1"/>
    <property type="molecule type" value="Genomic_DNA"/>
</dbReference>
<accession>A0A4R3YN94</accession>
<comment type="caution">
    <text evidence="1">The sequence shown here is derived from an EMBL/GenBank/DDBJ whole genome shotgun (WGS) entry which is preliminary data.</text>
</comment>
<proteinExistence type="predicted"/>
<reference evidence="1 2" key="1">
    <citation type="submission" date="2019-03" db="EMBL/GenBank/DDBJ databases">
        <title>Genomic Encyclopedia of Type Strains, Phase IV (KMG-IV): sequencing the most valuable type-strain genomes for metagenomic binning, comparative biology and taxonomic classification.</title>
        <authorList>
            <person name="Goeker M."/>
        </authorList>
    </citation>
    <scope>NUCLEOTIDE SEQUENCE [LARGE SCALE GENOMIC DNA]</scope>
    <source>
        <strain evidence="1 2">DSM 29487</strain>
    </source>
</reference>
<dbReference type="AlphaFoldDB" id="A0A4R3YN94"/>
<dbReference type="Proteomes" id="UP000295515">
    <property type="component" value="Unassembled WGS sequence"/>
</dbReference>
<name>A0A4R3YN94_9FIRM</name>
<keyword evidence="1" id="KW-0808">Transferase</keyword>
<sequence>MSIDEFITLLKQESSFILAIDGMCAAGKSTLASYLQEQLDAQVFHMDDFFLPAELRTPERFIEPGGNVHYERFLETVLKPLSKHQTVHYQRFDCHQMAYQPVIDRLYHSRNIVEGTYALHPQLLPYYSHVVVLKIDSQLQIERLSKRNFKQIKQFQERWIPLENQYFEYYHLFEKYPVIKDIHIL</sequence>
<evidence type="ECO:0000313" key="1">
    <source>
        <dbReference type="EMBL" id="TCV93791.1"/>
    </source>
</evidence>
<keyword evidence="2" id="KW-1185">Reference proteome</keyword>
<keyword evidence="1" id="KW-0418">Kinase</keyword>
<dbReference type="RefSeq" id="WP_066447951.1">
    <property type="nucleotide sequence ID" value="NZ_JANKBF010000009.1"/>
</dbReference>
<protein>
    <submittedName>
        <fullName evidence="1">Uridine kinase</fullName>
    </submittedName>
</protein>
<dbReference type="SUPFAM" id="SSF52540">
    <property type="entry name" value="P-loop containing nucleoside triphosphate hydrolases"/>
    <property type="match status" value="1"/>
</dbReference>